<feature type="transmembrane region" description="Helical" evidence="2">
    <location>
        <begin position="155"/>
        <end position="181"/>
    </location>
</feature>
<feature type="transmembrane region" description="Helical" evidence="2">
    <location>
        <begin position="201"/>
        <end position="226"/>
    </location>
</feature>
<keyword evidence="4" id="KW-1185">Reference proteome</keyword>
<dbReference type="Gene3D" id="3.40.50.300">
    <property type="entry name" value="P-loop containing nucleotide triphosphate hydrolases"/>
    <property type="match status" value="1"/>
</dbReference>
<evidence type="ECO:0000313" key="4">
    <source>
        <dbReference type="Proteomes" id="UP000192674"/>
    </source>
</evidence>
<dbReference type="Proteomes" id="UP000192674">
    <property type="component" value="Unassembled WGS sequence"/>
</dbReference>
<proteinExistence type="predicted"/>
<sequence>MTDRLTPGEDPSGELANVHYLSPPAGSGPVVDAEVVSEEEYQQRRSQKSQALARYQGYRRDVTLAVHAVRAAATHRRTVTVVKAVVRNVSYPIAGAGIVLKHWRDTHGSARYERQMRAAEQAGDQEALREWEARDVAEKQRRHQRAMDWVDTPVTLVKAGAVAVAAGAALLVALGVILAVAHEDIDQVIGPITAVIDAIAWLVWFATAYGTILISGFTAAVLVYLWNKGRTHAEWTPTWMSADAAAQDADRMDELPDEGTILNALKNLNISGFNKAIKAGWRIQFLMPPVIDGKGWRAQLSLPPACPVEEIVKRKAMLAHNLVRYPNEVWPTEPQPSVLDLWVAKSGALSGPVDPWPLLADLPTATCDYFAGVPVGMTIKGDVVRGRLFEANYVMGGVMGSGKSTLAINLVLGAMLDPLVDIDVVVMAENADYEPMKPRLRSLVTGSGPGTVDHAKRLLDNLFDECTVRGEALREHATAGIDARKVSRELAERDPRLRPRLVIIDECQNLFMGEHGKSAIEVACKVVSTARKYAITFVFLTPEPSNDACPRKLVSIISNKACFAIGDQTGNDAILGTGSYKAGISAVGLEPKTDESDGDVGTCMARGFMAKPGLLRCFYVPQADAHRVTERAMQLRDQAQIATTVRAAITAGDAHDPLDDIAAVLGEERKMRTQEVLQRLTERDRARYADWTFEKLTAFLADHEAAPYKTGGVMHVRADLIHDAVTRRDQDAAFDDPDNELEM</sequence>
<dbReference type="InterPro" id="IPR027417">
    <property type="entry name" value="P-loop_NTPase"/>
</dbReference>
<protein>
    <submittedName>
        <fullName evidence="3">DNA segregation ATPase FtsK/SpoIIIE, S-DNA-T family</fullName>
    </submittedName>
</protein>
<feature type="region of interest" description="Disordered" evidence="1">
    <location>
        <begin position="1"/>
        <end position="24"/>
    </location>
</feature>
<evidence type="ECO:0000256" key="1">
    <source>
        <dbReference type="SAM" id="MobiDB-lite"/>
    </source>
</evidence>
<evidence type="ECO:0000256" key="2">
    <source>
        <dbReference type="SAM" id="Phobius"/>
    </source>
</evidence>
<organism evidence="3 4">
    <name type="scientific">Kibdelosporangium aridum</name>
    <dbReference type="NCBI Taxonomy" id="2030"/>
    <lineage>
        <taxon>Bacteria</taxon>
        <taxon>Bacillati</taxon>
        <taxon>Actinomycetota</taxon>
        <taxon>Actinomycetes</taxon>
        <taxon>Pseudonocardiales</taxon>
        <taxon>Pseudonocardiaceae</taxon>
        <taxon>Kibdelosporangium</taxon>
    </lineage>
</organism>
<dbReference type="RefSeq" id="WP_084427642.1">
    <property type="nucleotide sequence ID" value="NZ_FWXV01000002.1"/>
</dbReference>
<keyword evidence="2" id="KW-0812">Transmembrane</keyword>
<name>A0A1W2DPR2_KIBAR</name>
<dbReference type="SUPFAM" id="SSF52540">
    <property type="entry name" value="P-loop containing nucleoside triphosphate hydrolases"/>
    <property type="match status" value="1"/>
</dbReference>
<evidence type="ECO:0000313" key="3">
    <source>
        <dbReference type="EMBL" id="SMC99048.1"/>
    </source>
</evidence>
<accession>A0A1W2DPR2</accession>
<gene>
    <name evidence="3" type="ORF">SAMN05661093_03628</name>
</gene>
<dbReference type="EMBL" id="FWXV01000002">
    <property type="protein sequence ID" value="SMC99048.1"/>
    <property type="molecule type" value="Genomic_DNA"/>
</dbReference>
<reference evidence="3 4" key="1">
    <citation type="submission" date="2017-04" db="EMBL/GenBank/DDBJ databases">
        <authorList>
            <person name="Afonso C.L."/>
            <person name="Miller P.J."/>
            <person name="Scott M.A."/>
            <person name="Spackman E."/>
            <person name="Goraichik I."/>
            <person name="Dimitrov K.M."/>
            <person name="Suarez D.L."/>
            <person name="Swayne D.E."/>
        </authorList>
    </citation>
    <scope>NUCLEOTIDE SEQUENCE [LARGE SCALE GENOMIC DNA]</scope>
    <source>
        <strain evidence="3 4">DSM 43828</strain>
    </source>
</reference>
<keyword evidence="2" id="KW-1133">Transmembrane helix</keyword>
<dbReference type="AlphaFoldDB" id="A0A1W2DPR2"/>
<keyword evidence="2" id="KW-0472">Membrane</keyword>
<dbReference type="OrthoDB" id="3315716at2"/>